<dbReference type="STRING" id="1121302.SAMN02745163_04027"/>
<dbReference type="PANTHER" id="PTHR43133">
    <property type="entry name" value="RNA POLYMERASE ECF-TYPE SIGMA FACTO"/>
    <property type="match status" value="1"/>
</dbReference>
<evidence type="ECO:0000259" key="7">
    <source>
        <dbReference type="Pfam" id="PF04545"/>
    </source>
</evidence>
<comment type="similarity">
    <text evidence="1">Belongs to the sigma-70 factor family. ECF subfamily.</text>
</comment>
<evidence type="ECO:0000256" key="1">
    <source>
        <dbReference type="ARBA" id="ARBA00010641"/>
    </source>
</evidence>
<feature type="domain" description="RNA polymerase sigma-70 region 2" evidence="6">
    <location>
        <begin position="38"/>
        <end position="104"/>
    </location>
</feature>
<keyword evidence="4" id="KW-0238">DNA-binding</keyword>
<organism evidence="8 9">
    <name type="scientific">Clostridium cavendishii DSM 21758</name>
    <dbReference type="NCBI Taxonomy" id="1121302"/>
    <lineage>
        <taxon>Bacteria</taxon>
        <taxon>Bacillati</taxon>
        <taxon>Bacillota</taxon>
        <taxon>Clostridia</taxon>
        <taxon>Eubacteriales</taxon>
        <taxon>Clostridiaceae</taxon>
        <taxon>Clostridium</taxon>
    </lineage>
</organism>
<accession>A0A1M6TG85</accession>
<keyword evidence="2" id="KW-0805">Transcription regulation</keyword>
<dbReference type="Gene3D" id="1.10.1740.10">
    <property type="match status" value="1"/>
</dbReference>
<dbReference type="InterPro" id="IPR036388">
    <property type="entry name" value="WH-like_DNA-bd_sf"/>
</dbReference>
<proteinExistence type="inferred from homology"/>
<evidence type="ECO:0000259" key="6">
    <source>
        <dbReference type="Pfam" id="PF04542"/>
    </source>
</evidence>
<name>A0A1M6TG85_9CLOT</name>
<dbReference type="InterPro" id="IPR013324">
    <property type="entry name" value="RNA_pol_sigma_r3/r4-like"/>
</dbReference>
<keyword evidence="3" id="KW-0731">Sigma factor</keyword>
<dbReference type="PANTHER" id="PTHR43133:SF51">
    <property type="entry name" value="RNA POLYMERASE SIGMA FACTOR"/>
    <property type="match status" value="1"/>
</dbReference>
<gene>
    <name evidence="8" type="ORF">SAMN02745163_04027</name>
</gene>
<dbReference type="SUPFAM" id="SSF88659">
    <property type="entry name" value="Sigma3 and sigma4 domains of RNA polymerase sigma factors"/>
    <property type="match status" value="1"/>
</dbReference>
<dbReference type="InterPro" id="IPR013325">
    <property type="entry name" value="RNA_pol_sigma_r2"/>
</dbReference>
<evidence type="ECO:0000256" key="5">
    <source>
        <dbReference type="ARBA" id="ARBA00023163"/>
    </source>
</evidence>
<reference evidence="8 9" key="1">
    <citation type="submission" date="2016-11" db="EMBL/GenBank/DDBJ databases">
        <authorList>
            <person name="Jaros S."/>
            <person name="Januszkiewicz K."/>
            <person name="Wedrychowicz H."/>
        </authorList>
    </citation>
    <scope>NUCLEOTIDE SEQUENCE [LARGE SCALE GENOMIC DNA]</scope>
    <source>
        <strain evidence="8 9">DSM 21758</strain>
    </source>
</reference>
<dbReference type="GO" id="GO:0003677">
    <property type="term" value="F:DNA binding"/>
    <property type="evidence" value="ECO:0007669"/>
    <property type="project" value="UniProtKB-KW"/>
</dbReference>
<sequence length="187" mass="21869">MEYVKNMYYEEESMKNDDLIIDEITLAINGDKTAFINLIEKYKLDMYKIGRGLLSCDEDVGDAMQETVVKAFKNIGKLKNRNSFKGWLLKIMVNECHNILKSKGKYIVTEEAIVNASYTDEYKVETEHVRKAIKSLDEEFRDVVILYYYNDLNINDISNTLDIPEGTVKSRLSRARKKLFNLLREER</sequence>
<dbReference type="NCBIfam" id="TIGR02937">
    <property type="entry name" value="sigma70-ECF"/>
    <property type="match status" value="1"/>
</dbReference>
<dbReference type="Pfam" id="PF04545">
    <property type="entry name" value="Sigma70_r4"/>
    <property type="match status" value="1"/>
</dbReference>
<dbReference type="AlphaFoldDB" id="A0A1M6TG85"/>
<dbReference type="InterPro" id="IPR007627">
    <property type="entry name" value="RNA_pol_sigma70_r2"/>
</dbReference>
<evidence type="ECO:0000256" key="2">
    <source>
        <dbReference type="ARBA" id="ARBA00023015"/>
    </source>
</evidence>
<dbReference type="RefSeq" id="WP_072992478.1">
    <property type="nucleotide sequence ID" value="NZ_FQZB01000020.1"/>
</dbReference>
<keyword evidence="9" id="KW-1185">Reference proteome</keyword>
<dbReference type="InterPro" id="IPR007630">
    <property type="entry name" value="RNA_pol_sigma70_r4"/>
</dbReference>
<evidence type="ECO:0000256" key="3">
    <source>
        <dbReference type="ARBA" id="ARBA00023082"/>
    </source>
</evidence>
<dbReference type="Pfam" id="PF04542">
    <property type="entry name" value="Sigma70_r2"/>
    <property type="match status" value="1"/>
</dbReference>
<evidence type="ECO:0000313" key="9">
    <source>
        <dbReference type="Proteomes" id="UP000184310"/>
    </source>
</evidence>
<feature type="domain" description="RNA polymerase sigma-70 region 4" evidence="7">
    <location>
        <begin position="132"/>
        <end position="179"/>
    </location>
</feature>
<dbReference type="GO" id="GO:0016987">
    <property type="term" value="F:sigma factor activity"/>
    <property type="evidence" value="ECO:0007669"/>
    <property type="project" value="UniProtKB-KW"/>
</dbReference>
<dbReference type="Gene3D" id="1.10.10.10">
    <property type="entry name" value="Winged helix-like DNA-binding domain superfamily/Winged helix DNA-binding domain"/>
    <property type="match status" value="1"/>
</dbReference>
<protein>
    <submittedName>
        <fullName evidence="8">RNA polymerase sigma-70 factor, ECF subfamily</fullName>
    </submittedName>
</protein>
<dbReference type="SUPFAM" id="SSF88946">
    <property type="entry name" value="Sigma2 domain of RNA polymerase sigma factors"/>
    <property type="match status" value="1"/>
</dbReference>
<dbReference type="CDD" id="cd06171">
    <property type="entry name" value="Sigma70_r4"/>
    <property type="match status" value="1"/>
</dbReference>
<evidence type="ECO:0000256" key="4">
    <source>
        <dbReference type="ARBA" id="ARBA00023125"/>
    </source>
</evidence>
<dbReference type="OrthoDB" id="9784984at2"/>
<dbReference type="GO" id="GO:0006352">
    <property type="term" value="P:DNA-templated transcription initiation"/>
    <property type="evidence" value="ECO:0007669"/>
    <property type="project" value="InterPro"/>
</dbReference>
<keyword evidence="5" id="KW-0804">Transcription</keyword>
<dbReference type="InterPro" id="IPR014284">
    <property type="entry name" value="RNA_pol_sigma-70_dom"/>
</dbReference>
<evidence type="ECO:0000313" key="8">
    <source>
        <dbReference type="EMBL" id="SHK55995.1"/>
    </source>
</evidence>
<dbReference type="EMBL" id="FQZB01000020">
    <property type="protein sequence ID" value="SHK55995.1"/>
    <property type="molecule type" value="Genomic_DNA"/>
</dbReference>
<dbReference type="InterPro" id="IPR039425">
    <property type="entry name" value="RNA_pol_sigma-70-like"/>
</dbReference>
<dbReference type="Proteomes" id="UP000184310">
    <property type="component" value="Unassembled WGS sequence"/>
</dbReference>